<dbReference type="PANTHER" id="PTHR34851:SF5">
    <property type="entry name" value="MARVEL DOMAIN-CONTAINING PROTEIN"/>
    <property type="match status" value="1"/>
</dbReference>
<dbReference type="InterPro" id="IPR036640">
    <property type="entry name" value="ABC1_TM_sf"/>
</dbReference>
<reference evidence="5 6" key="2">
    <citation type="journal article" date="2019" name="G3 (Bethesda)">
        <title>Hybrid Assembly of the Genome of the Entomopathogenic Nematode Steinernema carpocapsae Identifies the X-Chromosome.</title>
        <authorList>
            <person name="Serra L."/>
            <person name="Macchietto M."/>
            <person name="Macias-Munoz A."/>
            <person name="McGill C.J."/>
            <person name="Rodriguez I.M."/>
            <person name="Rodriguez B."/>
            <person name="Murad R."/>
            <person name="Mortazavi A."/>
        </authorList>
    </citation>
    <scope>NUCLEOTIDE SEQUENCE [LARGE SCALE GENOMIC DNA]</scope>
    <source>
        <strain evidence="5 6">ALL</strain>
    </source>
</reference>
<feature type="transmembrane region" description="Helical" evidence="4">
    <location>
        <begin position="49"/>
        <end position="69"/>
    </location>
</feature>
<dbReference type="GO" id="GO:0016020">
    <property type="term" value="C:membrane"/>
    <property type="evidence" value="ECO:0007669"/>
    <property type="project" value="InterPro"/>
</dbReference>
<keyword evidence="3 4" id="KW-0472">Membrane</keyword>
<dbReference type="AlphaFoldDB" id="A0A4U5ML52"/>
<evidence type="ECO:0000256" key="2">
    <source>
        <dbReference type="ARBA" id="ARBA00022989"/>
    </source>
</evidence>
<organism evidence="5 6">
    <name type="scientific">Steinernema carpocapsae</name>
    <name type="common">Entomopathogenic nematode</name>
    <dbReference type="NCBI Taxonomy" id="34508"/>
    <lineage>
        <taxon>Eukaryota</taxon>
        <taxon>Metazoa</taxon>
        <taxon>Ecdysozoa</taxon>
        <taxon>Nematoda</taxon>
        <taxon>Chromadorea</taxon>
        <taxon>Rhabditida</taxon>
        <taxon>Tylenchina</taxon>
        <taxon>Panagrolaimomorpha</taxon>
        <taxon>Strongyloidoidea</taxon>
        <taxon>Steinernematidae</taxon>
        <taxon>Steinernema</taxon>
    </lineage>
</organism>
<dbReference type="PANTHER" id="PTHR34851">
    <property type="entry name" value="PROTEIN CBG05235-RELATED"/>
    <property type="match status" value="1"/>
</dbReference>
<feature type="transmembrane region" description="Helical" evidence="4">
    <location>
        <begin position="81"/>
        <end position="105"/>
    </location>
</feature>
<evidence type="ECO:0000313" key="6">
    <source>
        <dbReference type="Proteomes" id="UP000298663"/>
    </source>
</evidence>
<name>A0A4U5ML52_STECR</name>
<evidence type="ECO:0000313" key="5">
    <source>
        <dbReference type="EMBL" id="TKR70157.1"/>
    </source>
</evidence>
<reference evidence="5 6" key="1">
    <citation type="journal article" date="2015" name="Genome Biol.">
        <title>Comparative genomics of Steinernema reveals deeply conserved gene regulatory networks.</title>
        <authorList>
            <person name="Dillman A.R."/>
            <person name="Macchietto M."/>
            <person name="Porter C.F."/>
            <person name="Rogers A."/>
            <person name="Williams B."/>
            <person name="Antoshechkin I."/>
            <person name="Lee M.M."/>
            <person name="Goodwin Z."/>
            <person name="Lu X."/>
            <person name="Lewis E.E."/>
            <person name="Goodrich-Blair H."/>
            <person name="Stock S.P."/>
            <person name="Adams B.J."/>
            <person name="Sternberg P.W."/>
            <person name="Mortazavi A."/>
        </authorList>
    </citation>
    <scope>NUCLEOTIDE SEQUENCE [LARGE SCALE GENOMIC DNA]</scope>
    <source>
        <strain evidence="5 6">ALL</strain>
    </source>
</reference>
<feature type="transmembrane region" description="Helical" evidence="4">
    <location>
        <begin position="132"/>
        <end position="150"/>
    </location>
</feature>
<proteinExistence type="predicted"/>
<evidence type="ECO:0000256" key="3">
    <source>
        <dbReference type="ARBA" id="ARBA00023136"/>
    </source>
</evidence>
<dbReference type="GO" id="GO:0005524">
    <property type="term" value="F:ATP binding"/>
    <property type="evidence" value="ECO:0007669"/>
    <property type="project" value="InterPro"/>
</dbReference>
<keyword evidence="1 4" id="KW-0812">Transmembrane</keyword>
<dbReference type="Proteomes" id="UP000298663">
    <property type="component" value="Unassembled WGS sequence"/>
</dbReference>
<sequence length="184" mass="20297">MPSPEHCLCGSVHVKTGTYIIAVLFTIGGVCGLIVDVGKIGQSTVPVKITTFAWHIFVLIAGVTSLKALKEKNPKMLWPNIFYHYAMIASSAIGIVICFLLAIFLPKSAQSFVNKLKSSGDDQDGKHSSIRIALFVIAAFFAVSIAFNYWTLTVVKNCQTWMKEDMFAEPEGVYVQRDEENENS</sequence>
<protein>
    <submittedName>
        <fullName evidence="5">Uncharacterized protein</fullName>
    </submittedName>
</protein>
<keyword evidence="2 4" id="KW-1133">Transmembrane helix</keyword>
<dbReference type="EMBL" id="AZBU02000007">
    <property type="protein sequence ID" value="TKR70157.1"/>
    <property type="molecule type" value="Genomic_DNA"/>
</dbReference>
<dbReference type="SUPFAM" id="SSF90123">
    <property type="entry name" value="ABC transporter transmembrane region"/>
    <property type="match status" value="1"/>
</dbReference>
<accession>A0A4U5ML52</accession>
<gene>
    <name evidence="5" type="ORF">L596_022215</name>
</gene>
<feature type="transmembrane region" description="Helical" evidence="4">
    <location>
        <begin position="18"/>
        <end position="37"/>
    </location>
</feature>
<comment type="caution">
    <text evidence="5">The sequence shown here is derived from an EMBL/GenBank/DDBJ whole genome shotgun (WGS) entry which is preliminary data.</text>
</comment>
<evidence type="ECO:0000256" key="1">
    <source>
        <dbReference type="ARBA" id="ARBA00022692"/>
    </source>
</evidence>
<keyword evidence="6" id="KW-1185">Reference proteome</keyword>
<evidence type="ECO:0000256" key="4">
    <source>
        <dbReference type="SAM" id="Phobius"/>
    </source>
</evidence>